<dbReference type="InterPro" id="IPR050126">
    <property type="entry name" value="Ap4A_hydrolase"/>
</dbReference>
<dbReference type="InterPro" id="IPR029052">
    <property type="entry name" value="Metallo-depent_PP-like"/>
</dbReference>
<dbReference type="GO" id="GO:0016791">
    <property type="term" value="F:phosphatase activity"/>
    <property type="evidence" value="ECO:0007669"/>
    <property type="project" value="TreeGrafter"/>
</dbReference>
<sequence length="278" mass="31225">MKVAVFSDVQAVLPALEAAIEQIEAWRPDMVVMAGDLVNRGPDSSGCLTLFDQMRREQGWLPVNGNHEVWVLSCSAGPPANEGEREIRRFTDWAWQQVADQADRLRGWPDHLCLHPPQADAWLHVTHGSMAGNRDGITANTTDESLVGKLPEGVALFVAGHTHRTHQRHTQGMDVVNVGSAGSPFDGDVRGSYGRFTWRGGSWHTELVRFNYDRERAARDFEASGFLDEGGPLARLVYLEWQRARLLIGGWRERWQAAVLRGEISLEESVSRYLRDCR</sequence>
<evidence type="ECO:0000313" key="2">
    <source>
        <dbReference type="EMBL" id="MBK5931092.1"/>
    </source>
</evidence>
<comment type="caution">
    <text evidence="2">The sequence shown here is derived from an EMBL/GenBank/DDBJ whole genome shotgun (WGS) entry which is preliminary data.</text>
</comment>
<organism evidence="2 3">
    <name type="scientific">Halochromatium salexigens</name>
    <name type="common">Chromatium salexigens</name>
    <dbReference type="NCBI Taxonomy" id="49447"/>
    <lineage>
        <taxon>Bacteria</taxon>
        <taxon>Pseudomonadati</taxon>
        <taxon>Pseudomonadota</taxon>
        <taxon>Gammaproteobacteria</taxon>
        <taxon>Chromatiales</taxon>
        <taxon>Chromatiaceae</taxon>
        <taxon>Halochromatium</taxon>
    </lineage>
</organism>
<dbReference type="AlphaFoldDB" id="A0AAJ0UGM5"/>
<dbReference type="EMBL" id="NHSF01000059">
    <property type="protein sequence ID" value="MBK5931092.1"/>
    <property type="molecule type" value="Genomic_DNA"/>
</dbReference>
<reference evidence="2" key="1">
    <citation type="submission" date="2017-05" db="EMBL/GenBank/DDBJ databases">
        <authorList>
            <person name="Imhoff J.F."/>
            <person name="Rahn T."/>
            <person name="Kuenzel S."/>
            <person name="Neulinger S.C."/>
        </authorList>
    </citation>
    <scope>NUCLEOTIDE SEQUENCE</scope>
    <source>
        <strain evidence="2">DSM 4395</strain>
    </source>
</reference>
<dbReference type="PANTHER" id="PTHR42850:SF2">
    <property type="entry name" value="BLL5683 PROTEIN"/>
    <property type="match status" value="1"/>
</dbReference>
<accession>A0AAJ0UGM5</accession>
<dbReference type="CDD" id="cd00838">
    <property type="entry name" value="MPP_superfamily"/>
    <property type="match status" value="1"/>
</dbReference>
<dbReference type="RefSeq" id="WP_201245905.1">
    <property type="nucleotide sequence ID" value="NZ_NHSF01000059.1"/>
</dbReference>
<evidence type="ECO:0000259" key="1">
    <source>
        <dbReference type="Pfam" id="PF00149"/>
    </source>
</evidence>
<dbReference type="GO" id="GO:0005737">
    <property type="term" value="C:cytoplasm"/>
    <property type="evidence" value="ECO:0007669"/>
    <property type="project" value="TreeGrafter"/>
</dbReference>
<feature type="domain" description="Calcineurin-like phosphoesterase" evidence="1">
    <location>
        <begin position="1"/>
        <end position="164"/>
    </location>
</feature>
<reference evidence="2" key="2">
    <citation type="journal article" date="2020" name="Microorganisms">
        <title>Osmotic Adaptation and Compatible Solute Biosynthesis of Phototrophic Bacteria as Revealed from Genome Analyses.</title>
        <authorList>
            <person name="Imhoff J.F."/>
            <person name="Rahn T."/>
            <person name="Kunzel S."/>
            <person name="Keller A."/>
            <person name="Neulinger S.C."/>
        </authorList>
    </citation>
    <scope>NUCLEOTIDE SEQUENCE</scope>
    <source>
        <strain evidence="2">DSM 4395</strain>
    </source>
</reference>
<dbReference type="InterPro" id="IPR004843">
    <property type="entry name" value="Calcineurin-like_PHP"/>
</dbReference>
<dbReference type="SUPFAM" id="SSF56300">
    <property type="entry name" value="Metallo-dependent phosphatases"/>
    <property type="match status" value="1"/>
</dbReference>
<dbReference type="PIRSF" id="PIRSF000883">
    <property type="entry name" value="Pesterase_MJ0912"/>
    <property type="match status" value="1"/>
</dbReference>
<protein>
    <submittedName>
        <fullName evidence="2">Metallophosphoesterase</fullName>
    </submittedName>
</protein>
<dbReference type="Gene3D" id="3.60.21.10">
    <property type="match status" value="1"/>
</dbReference>
<name>A0AAJ0UGM5_HALSE</name>
<evidence type="ECO:0000313" key="3">
    <source>
        <dbReference type="Proteomes" id="UP001296967"/>
    </source>
</evidence>
<dbReference type="Proteomes" id="UP001296967">
    <property type="component" value="Unassembled WGS sequence"/>
</dbReference>
<proteinExistence type="predicted"/>
<dbReference type="InterPro" id="IPR011152">
    <property type="entry name" value="Pesterase_MJ0912"/>
</dbReference>
<gene>
    <name evidence="2" type="ORF">CCR82_11295</name>
</gene>
<dbReference type="PANTHER" id="PTHR42850">
    <property type="entry name" value="METALLOPHOSPHOESTERASE"/>
    <property type="match status" value="1"/>
</dbReference>
<dbReference type="Pfam" id="PF00149">
    <property type="entry name" value="Metallophos"/>
    <property type="match status" value="1"/>
</dbReference>
<keyword evidence="3" id="KW-1185">Reference proteome</keyword>